<accession>A0ABR7QCR0</accession>
<sequence>MKTQRKFLALKKIQIAKINSFSIIGKGTIANSTLPCTIQESRTPKGGRTQTDSYQLDCETSV</sequence>
<name>A0ABR7QCR0_9FLAO</name>
<proteinExistence type="predicted"/>
<evidence type="ECO:0000313" key="2">
    <source>
        <dbReference type="Proteomes" id="UP000619238"/>
    </source>
</evidence>
<protein>
    <submittedName>
        <fullName evidence="1">Uncharacterized protein</fullName>
    </submittedName>
</protein>
<reference evidence="1 2" key="1">
    <citation type="submission" date="2020-07" db="EMBL/GenBank/DDBJ databases">
        <title>Description of Kordia aestuariivivens sp. nov., isolated from a tidal flat.</title>
        <authorList>
            <person name="Park S."/>
            <person name="Yoon J.-H."/>
        </authorList>
    </citation>
    <scope>NUCLEOTIDE SEQUENCE [LARGE SCALE GENOMIC DNA]</scope>
    <source>
        <strain evidence="1 2">YSTF-M3</strain>
    </source>
</reference>
<evidence type="ECO:0000313" key="1">
    <source>
        <dbReference type="EMBL" id="MBC8756356.1"/>
    </source>
</evidence>
<dbReference type="EMBL" id="JACGWS010000011">
    <property type="protein sequence ID" value="MBC8756356.1"/>
    <property type="molecule type" value="Genomic_DNA"/>
</dbReference>
<comment type="caution">
    <text evidence="1">The sequence shown here is derived from an EMBL/GenBank/DDBJ whole genome shotgun (WGS) entry which is preliminary data.</text>
</comment>
<gene>
    <name evidence="1" type="ORF">H2O64_16900</name>
</gene>
<organism evidence="1 2">
    <name type="scientific">Kordia aestuariivivens</name>
    <dbReference type="NCBI Taxonomy" id="2759037"/>
    <lineage>
        <taxon>Bacteria</taxon>
        <taxon>Pseudomonadati</taxon>
        <taxon>Bacteroidota</taxon>
        <taxon>Flavobacteriia</taxon>
        <taxon>Flavobacteriales</taxon>
        <taxon>Flavobacteriaceae</taxon>
        <taxon>Kordia</taxon>
    </lineage>
</organism>
<dbReference type="RefSeq" id="WP_187563395.1">
    <property type="nucleotide sequence ID" value="NZ_JACGWS010000011.1"/>
</dbReference>
<dbReference type="Proteomes" id="UP000619238">
    <property type="component" value="Unassembled WGS sequence"/>
</dbReference>
<keyword evidence="2" id="KW-1185">Reference proteome</keyword>